<dbReference type="CDD" id="cd08268">
    <property type="entry name" value="MDR2"/>
    <property type="match status" value="1"/>
</dbReference>
<dbReference type="SMART" id="SM00829">
    <property type="entry name" value="PKS_ER"/>
    <property type="match status" value="1"/>
</dbReference>
<organism evidence="4 5">
    <name type="scientific">Ramlibacter rhizophilus</name>
    <dbReference type="NCBI Taxonomy" id="1781167"/>
    <lineage>
        <taxon>Bacteria</taxon>
        <taxon>Pseudomonadati</taxon>
        <taxon>Pseudomonadota</taxon>
        <taxon>Betaproteobacteria</taxon>
        <taxon>Burkholderiales</taxon>
        <taxon>Comamonadaceae</taxon>
        <taxon>Ramlibacter</taxon>
    </lineage>
</organism>
<evidence type="ECO:0000313" key="4">
    <source>
        <dbReference type="EMBL" id="TFZ04508.1"/>
    </source>
</evidence>
<dbReference type="GO" id="GO:0016651">
    <property type="term" value="F:oxidoreductase activity, acting on NAD(P)H"/>
    <property type="evidence" value="ECO:0007669"/>
    <property type="project" value="TreeGrafter"/>
</dbReference>
<dbReference type="InterPro" id="IPR013154">
    <property type="entry name" value="ADH-like_N"/>
</dbReference>
<evidence type="ECO:0000256" key="1">
    <source>
        <dbReference type="ARBA" id="ARBA00022857"/>
    </source>
</evidence>
<dbReference type="SUPFAM" id="SSF51735">
    <property type="entry name" value="NAD(P)-binding Rossmann-fold domains"/>
    <property type="match status" value="1"/>
</dbReference>
<feature type="domain" description="Enoyl reductase (ER)" evidence="3">
    <location>
        <begin position="10"/>
        <end position="328"/>
    </location>
</feature>
<reference evidence="4 5" key="1">
    <citation type="submission" date="2019-03" db="EMBL/GenBank/DDBJ databases">
        <title>Ramlibacter rhizophilus CCTCC AB2015357, whole genome shotgun sequence.</title>
        <authorList>
            <person name="Zhang X."/>
            <person name="Feng G."/>
            <person name="Zhu H."/>
        </authorList>
    </citation>
    <scope>NUCLEOTIDE SEQUENCE [LARGE SCALE GENOMIC DNA]</scope>
    <source>
        <strain evidence="4 5">CCTCC AB2015357</strain>
    </source>
</reference>
<protein>
    <submittedName>
        <fullName evidence="4">Alcohol dehydrogenase</fullName>
    </submittedName>
</protein>
<dbReference type="SUPFAM" id="SSF50129">
    <property type="entry name" value="GroES-like"/>
    <property type="match status" value="1"/>
</dbReference>
<dbReference type="GO" id="GO:0070402">
    <property type="term" value="F:NADPH binding"/>
    <property type="evidence" value="ECO:0007669"/>
    <property type="project" value="TreeGrafter"/>
</dbReference>
<evidence type="ECO:0000313" key="5">
    <source>
        <dbReference type="Proteomes" id="UP000297564"/>
    </source>
</evidence>
<dbReference type="RefSeq" id="WP_135283390.1">
    <property type="nucleotide sequence ID" value="NZ_SMLL01000001.1"/>
</dbReference>
<dbReference type="OrthoDB" id="9787435at2"/>
<accession>A0A4Z0C1X3</accession>
<keyword evidence="5" id="KW-1185">Reference proteome</keyword>
<sequence>MQAVLLDEPGGPEVLRLRELPLPQPGPGQVRIKAMAIGVGRPDALIRTGRYKWMPPLPAIPGNEMAGVVDALGDGVSGVRLGERVLLSARELPQRGGCYAQYACAPAAALYALPDSIGFDDAVSLPNFQLAQALLFHCGGPQRARSVLLTGAAGGVASAMTQLATACGMRVIATASTQAKREFAIANGARHALDPSSGDLADRVLAATEGHGVDLAIDPIGAALFMQCLDCLAPLGTAVSYNIVGGPPAGDVFARLRHHLGKSLGVRVFSMHTFDADPVLRRALMTASIEAMAAGRVQAPSSTVLPLEQASEAHRLLDAPDTLGKIILHPHGMPCN</sequence>
<name>A0A4Z0C1X3_9BURK</name>
<keyword evidence="1" id="KW-0521">NADP</keyword>
<dbReference type="Pfam" id="PF08240">
    <property type="entry name" value="ADH_N"/>
    <property type="match status" value="1"/>
</dbReference>
<evidence type="ECO:0000256" key="2">
    <source>
        <dbReference type="ARBA" id="ARBA00023002"/>
    </source>
</evidence>
<dbReference type="InterPro" id="IPR011032">
    <property type="entry name" value="GroES-like_sf"/>
</dbReference>
<keyword evidence="2" id="KW-0560">Oxidoreductase</keyword>
<dbReference type="PANTHER" id="PTHR48106:SF18">
    <property type="entry name" value="QUINONE OXIDOREDUCTASE PIG3"/>
    <property type="match status" value="1"/>
</dbReference>
<comment type="caution">
    <text evidence="4">The sequence shown here is derived from an EMBL/GenBank/DDBJ whole genome shotgun (WGS) entry which is preliminary data.</text>
</comment>
<dbReference type="Gene3D" id="3.90.180.10">
    <property type="entry name" value="Medium-chain alcohol dehydrogenases, catalytic domain"/>
    <property type="match status" value="1"/>
</dbReference>
<dbReference type="InterPro" id="IPR036291">
    <property type="entry name" value="NAD(P)-bd_dom_sf"/>
</dbReference>
<dbReference type="PANTHER" id="PTHR48106">
    <property type="entry name" value="QUINONE OXIDOREDUCTASE PIG3-RELATED"/>
    <property type="match status" value="1"/>
</dbReference>
<dbReference type="AlphaFoldDB" id="A0A4Z0C1X3"/>
<dbReference type="Gene3D" id="3.40.50.720">
    <property type="entry name" value="NAD(P)-binding Rossmann-like Domain"/>
    <property type="match status" value="1"/>
</dbReference>
<proteinExistence type="predicted"/>
<dbReference type="InterPro" id="IPR013149">
    <property type="entry name" value="ADH-like_C"/>
</dbReference>
<dbReference type="EMBL" id="SMLL01000001">
    <property type="protein sequence ID" value="TFZ04508.1"/>
    <property type="molecule type" value="Genomic_DNA"/>
</dbReference>
<dbReference type="Pfam" id="PF00107">
    <property type="entry name" value="ADH_zinc_N"/>
    <property type="match status" value="1"/>
</dbReference>
<dbReference type="Proteomes" id="UP000297564">
    <property type="component" value="Unassembled WGS sequence"/>
</dbReference>
<evidence type="ECO:0000259" key="3">
    <source>
        <dbReference type="SMART" id="SM00829"/>
    </source>
</evidence>
<dbReference type="InterPro" id="IPR020843">
    <property type="entry name" value="ER"/>
</dbReference>
<gene>
    <name evidence="4" type="ORF">EZ242_01795</name>
</gene>